<evidence type="ECO:0000313" key="2">
    <source>
        <dbReference type="Proteomes" id="UP000264541"/>
    </source>
</evidence>
<reference evidence="1 2" key="1">
    <citation type="submission" date="2018-08" db="EMBL/GenBank/DDBJ databases">
        <title>Bacillus chawlae sp. nov., Bacillus glennii sp. nov., and Bacillus saganii sp. nov. Isolated from the Vehicle Assembly Building at Kennedy Space Center where the Viking Spacecraft were Assembled.</title>
        <authorList>
            <person name="Seuylemezian A."/>
            <person name="Vaishampayan P."/>
        </authorList>
    </citation>
    <scope>NUCLEOTIDE SEQUENCE [LARGE SCALE GENOMIC DNA]</scope>
    <source>
        <strain evidence="1 2">V47-23a</strain>
    </source>
</reference>
<keyword evidence="2" id="KW-1185">Reference proteome</keyword>
<dbReference type="EMBL" id="QVTE01000051">
    <property type="protein sequence ID" value="RFU66319.1"/>
    <property type="molecule type" value="Genomic_DNA"/>
</dbReference>
<protein>
    <recommendedName>
        <fullName evidence="3">NlpC/P60 domain-containing protein</fullName>
    </recommendedName>
</protein>
<accession>A0A372LIT2</accession>
<gene>
    <name evidence="1" type="ORF">D0469_16920</name>
</gene>
<proteinExistence type="predicted"/>
<dbReference type="Gene3D" id="3.90.1720.10">
    <property type="entry name" value="endopeptidase domain like (from Nostoc punctiforme)"/>
    <property type="match status" value="1"/>
</dbReference>
<sequence length="48" mass="5355">MNGDLVFFNTNGKDVSFVGTSYLGNSQFICSDSKKRSFQRISVVKNAF</sequence>
<organism evidence="1 2">
    <name type="scientific">Peribacillus saganii</name>
    <dbReference type="NCBI Taxonomy" id="2303992"/>
    <lineage>
        <taxon>Bacteria</taxon>
        <taxon>Bacillati</taxon>
        <taxon>Bacillota</taxon>
        <taxon>Bacilli</taxon>
        <taxon>Bacillales</taxon>
        <taxon>Bacillaceae</taxon>
        <taxon>Peribacillus</taxon>
    </lineage>
</organism>
<evidence type="ECO:0000313" key="1">
    <source>
        <dbReference type="EMBL" id="RFU66319.1"/>
    </source>
</evidence>
<comment type="caution">
    <text evidence="1">The sequence shown here is derived from an EMBL/GenBank/DDBJ whole genome shotgun (WGS) entry which is preliminary data.</text>
</comment>
<dbReference type="AlphaFoldDB" id="A0A372LIT2"/>
<dbReference type="Proteomes" id="UP000264541">
    <property type="component" value="Unassembled WGS sequence"/>
</dbReference>
<name>A0A372LIT2_9BACI</name>
<evidence type="ECO:0008006" key="3">
    <source>
        <dbReference type="Google" id="ProtNLM"/>
    </source>
</evidence>